<proteinExistence type="predicted"/>
<dbReference type="Proteomes" id="UP000185285">
    <property type="component" value="Segment"/>
</dbReference>
<gene>
    <name evidence="2" type="ORF">Syn7803US23_208</name>
</gene>
<name>A0A0E3HII5_9CAUD</name>
<evidence type="ECO:0000313" key="3">
    <source>
        <dbReference type="Proteomes" id="UP000185285"/>
    </source>
</evidence>
<dbReference type="EMBL" id="KJ019089">
    <property type="protein sequence ID" value="AIX28552.1"/>
    <property type="molecule type" value="Genomic_DNA"/>
</dbReference>
<dbReference type="SUPFAM" id="SSF52833">
    <property type="entry name" value="Thioredoxin-like"/>
    <property type="match status" value="1"/>
</dbReference>
<dbReference type="InterPro" id="IPR002109">
    <property type="entry name" value="Glutaredoxin"/>
</dbReference>
<dbReference type="PROSITE" id="PS51354">
    <property type="entry name" value="GLUTAREDOXIN_2"/>
    <property type="match status" value="1"/>
</dbReference>
<keyword evidence="3" id="KW-1185">Reference proteome</keyword>
<evidence type="ECO:0000259" key="1">
    <source>
        <dbReference type="Pfam" id="PF00462"/>
    </source>
</evidence>
<dbReference type="Gene3D" id="3.40.30.10">
    <property type="entry name" value="Glutaredoxin"/>
    <property type="match status" value="1"/>
</dbReference>
<feature type="domain" description="Glutaredoxin" evidence="1">
    <location>
        <begin position="12"/>
        <end position="69"/>
    </location>
</feature>
<reference evidence="2 3" key="1">
    <citation type="submission" date="2013-12" db="EMBL/GenBank/DDBJ databases">
        <title>Ecological redundancy of diverse viral populations within a natural community.</title>
        <authorList>
            <person name="Gregory A.C."/>
            <person name="LaButti K."/>
            <person name="Copeland A."/>
            <person name="Woyke T."/>
            <person name="Sullivan M.B."/>
        </authorList>
    </citation>
    <scope>NUCLEOTIDE SEQUENCE [LARGE SCALE GENOMIC DNA]</scope>
    <source>
        <strain evidence="2">Syn7803US23</strain>
    </source>
</reference>
<dbReference type="Pfam" id="PF00462">
    <property type="entry name" value="Glutaredoxin"/>
    <property type="match status" value="1"/>
</dbReference>
<evidence type="ECO:0000313" key="2">
    <source>
        <dbReference type="EMBL" id="AIX28552.1"/>
    </source>
</evidence>
<dbReference type="InterPro" id="IPR036249">
    <property type="entry name" value="Thioredoxin-like_sf"/>
</dbReference>
<organism evidence="2 3">
    <name type="scientific">Synechococcus phage ACG-2014j</name>
    <dbReference type="NCBI Taxonomy" id="1493514"/>
    <lineage>
        <taxon>Viruses</taxon>
        <taxon>Duplodnaviria</taxon>
        <taxon>Heunggongvirae</taxon>
        <taxon>Uroviricota</taxon>
        <taxon>Caudoviricetes</taxon>
        <taxon>Pantevenvirales</taxon>
        <taxon>Kyanoviridae</taxon>
        <taxon>Potamoivirus</taxon>
        <taxon>Potamoivirus tusconj</taxon>
    </lineage>
</organism>
<protein>
    <submittedName>
        <fullName evidence="2">Glutaredoxin</fullName>
    </submittedName>
</protein>
<sequence length="90" mass="10114">MGSLLTLKIMKIKIYSTPGCFYCTKLKELFERANITDYDEQICASGDEVRVDYPEASSFPHVIIDGKEIGGLVETAKFFVEKNLVSSNKK</sequence>
<accession>A0A0E3HII5</accession>